<dbReference type="OMA" id="CYCASLP"/>
<evidence type="ECO:0000256" key="2">
    <source>
        <dbReference type="ARBA" id="ARBA00022679"/>
    </source>
</evidence>
<evidence type="ECO:0000256" key="4">
    <source>
        <dbReference type="ARBA" id="ARBA00022694"/>
    </source>
</evidence>
<dbReference type="GeneID" id="20660203"/>
<dbReference type="EC" id="2.5.1.25" evidence="1"/>
<dbReference type="GO" id="GO:0008033">
    <property type="term" value="P:tRNA processing"/>
    <property type="evidence" value="ECO:0007669"/>
    <property type="project" value="UniProtKB-KW"/>
</dbReference>
<keyword evidence="4" id="KW-0819">tRNA processing</keyword>
<dbReference type="PANTHER" id="PTHR21392:SF0">
    <property type="entry name" value="TRNA-URIDINE AMINOCARBOXYPROPYLTRANSFERASE 2"/>
    <property type="match status" value="1"/>
</dbReference>
<dbReference type="InterPro" id="IPR039262">
    <property type="entry name" value="DTWD2/TAPT"/>
</dbReference>
<evidence type="ECO:0000313" key="9">
    <source>
        <dbReference type="Proteomes" id="UP000002640"/>
    </source>
</evidence>
<evidence type="ECO:0000256" key="5">
    <source>
        <dbReference type="ARBA" id="ARBA00034489"/>
    </source>
</evidence>
<dbReference type="PANTHER" id="PTHR21392">
    <property type="entry name" value="TRNA-URIDINE AMINOCARBOXYPROPYLTRANSFERASE 2"/>
    <property type="match status" value="1"/>
</dbReference>
<dbReference type="GO" id="GO:0016432">
    <property type="term" value="F:tRNA-uridine aminocarboxypropyltransferase activity"/>
    <property type="evidence" value="ECO:0007669"/>
    <property type="project" value="UniProtKB-EC"/>
</dbReference>
<dbReference type="AlphaFoldDB" id="G5A165"/>
<organism evidence="8 9">
    <name type="scientific">Phytophthora sojae (strain P6497)</name>
    <name type="common">Soybean stem and root rot agent</name>
    <name type="synonym">Phytophthora megasperma f. sp. glycines</name>
    <dbReference type="NCBI Taxonomy" id="1094619"/>
    <lineage>
        <taxon>Eukaryota</taxon>
        <taxon>Sar</taxon>
        <taxon>Stramenopiles</taxon>
        <taxon>Oomycota</taxon>
        <taxon>Peronosporomycetes</taxon>
        <taxon>Peronosporales</taxon>
        <taxon>Peronosporaceae</taxon>
        <taxon>Phytophthora</taxon>
    </lineage>
</organism>
<keyword evidence="3" id="KW-0949">S-adenosyl-L-methionine</keyword>
<evidence type="ECO:0000256" key="3">
    <source>
        <dbReference type="ARBA" id="ARBA00022691"/>
    </source>
</evidence>
<proteinExistence type="inferred from homology"/>
<evidence type="ECO:0000313" key="8">
    <source>
        <dbReference type="EMBL" id="EGZ10666.1"/>
    </source>
</evidence>
<feature type="domain" description="DTW" evidence="7">
    <location>
        <begin position="8"/>
        <end position="189"/>
    </location>
</feature>
<comment type="catalytic activity">
    <reaction evidence="6">
        <text>a uridine in tRNA + S-adenosyl-L-methionine = a 3-[(3S)-3-amino-3-carboxypropyl]uridine in tRNA + S-methyl-5'-thioadenosine + H(+)</text>
        <dbReference type="Rhea" id="RHEA:62432"/>
        <dbReference type="Rhea" id="RHEA-COMP:13339"/>
        <dbReference type="Rhea" id="RHEA-COMP:16092"/>
        <dbReference type="ChEBI" id="CHEBI:15378"/>
        <dbReference type="ChEBI" id="CHEBI:17509"/>
        <dbReference type="ChEBI" id="CHEBI:59789"/>
        <dbReference type="ChEBI" id="CHEBI:65315"/>
        <dbReference type="ChEBI" id="CHEBI:82930"/>
        <dbReference type="EC" id="2.5.1.25"/>
    </reaction>
</comment>
<dbReference type="InterPro" id="IPR005636">
    <property type="entry name" value="DTW"/>
</dbReference>
<dbReference type="RefSeq" id="XP_009533411.1">
    <property type="nucleotide sequence ID" value="XM_009535116.1"/>
</dbReference>
<dbReference type="EMBL" id="JH159158">
    <property type="protein sequence ID" value="EGZ10666.1"/>
    <property type="molecule type" value="Genomic_DNA"/>
</dbReference>
<accession>G5A165</accession>
<dbReference type="SMART" id="SM01144">
    <property type="entry name" value="DTW"/>
    <property type="match status" value="1"/>
</dbReference>
<reference evidence="8 9" key="1">
    <citation type="journal article" date="2006" name="Science">
        <title>Phytophthora genome sequences uncover evolutionary origins and mechanisms of pathogenesis.</title>
        <authorList>
            <person name="Tyler B.M."/>
            <person name="Tripathy S."/>
            <person name="Zhang X."/>
            <person name="Dehal P."/>
            <person name="Jiang R.H."/>
            <person name="Aerts A."/>
            <person name="Arredondo F.D."/>
            <person name="Baxter L."/>
            <person name="Bensasson D."/>
            <person name="Beynon J.L."/>
            <person name="Chapman J."/>
            <person name="Damasceno C.M."/>
            <person name="Dorrance A.E."/>
            <person name="Dou D."/>
            <person name="Dickerman A.W."/>
            <person name="Dubchak I.L."/>
            <person name="Garbelotto M."/>
            <person name="Gijzen M."/>
            <person name="Gordon S.G."/>
            <person name="Govers F."/>
            <person name="Grunwald N.J."/>
            <person name="Huang W."/>
            <person name="Ivors K.L."/>
            <person name="Jones R.W."/>
            <person name="Kamoun S."/>
            <person name="Krampis K."/>
            <person name="Lamour K.H."/>
            <person name="Lee M.K."/>
            <person name="McDonald W.H."/>
            <person name="Medina M."/>
            <person name="Meijer H.J."/>
            <person name="Nordberg E.K."/>
            <person name="Maclean D.J."/>
            <person name="Ospina-Giraldo M.D."/>
            <person name="Morris P.F."/>
            <person name="Phuntumart V."/>
            <person name="Putnam N.H."/>
            <person name="Rash S."/>
            <person name="Rose J.K."/>
            <person name="Sakihama Y."/>
            <person name="Salamov A.A."/>
            <person name="Savidor A."/>
            <person name="Scheuring C.F."/>
            <person name="Smith B.M."/>
            <person name="Sobral B.W."/>
            <person name="Terry A."/>
            <person name="Torto-Alalibo T.A."/>
            <person name="Win J."/>
            <person name="Xu Z."/>
            <person name="Zhang H."/>
            <person name="Grigoriev I.V."/>
            <person name="Rokhsar D.S."/>
            <person name="Boore J.L."/>
        </authorList>
    </citation>
    <scope>NUCLEOTIDE SEQUENCE [LARGE SCALE GENOMIC DNA]</scope>
    <source>
        <strain evidence="8 9">P6497</strain>
    </source>
</reference>
<dbReference type="STRING" id="1094619.G5A165"/>
<dbReference type="KEGG" id="psoj:PHYSODRAFT_519650"/>
<name>G5A165_PHYSP</name>
<evidence type="ECO:0000259" key="7">
    <source>
        <dbReference type="SMART" id="SM01144"/>
    </source>
</evidence>
<dbReference type="Proteomes" id="UP000002640">
    <property type="component" value="Unassembled WGS sequence"/>
</dbReference>
<evidence type="ECO:0000256" key="1">
    <source>
        <dbReference type="ARBA" id="ARBA00012386"/>
    </source>
</evidence>
<protein>
    <recommendedName>
        <fullName evidence="1">tRNA-uridine aminocarboxypropyltransferase</fullName>
        <ecNumber evidence="1">2.5.1.25</ecNumber>
    </recommendedName>
</protein>
<keyword evidence="2" id="KW-0808">Transferase</keyword>
<dbReference type="Pfam" id="PF03942">
    <property type="entry name" value="DTW"/>
    <property type="match status" value="1"/>
</dbReference>
<comment type="similarity">
    <text evidence="5">Belongs to the TDD superfamily. DTWD2 family.</text>
</comment>
<dbReference type="InParanoid" id="G5A165"/>
<sequence length="200" mass="21831">MAEDASSRREACARCRRPPRVCYCASLPAQPLATELTHVLVLQHKHEKRRRAAISSVPVLAQTLESVTLVTVDDDCDCGPGVDERLDALLYDEGGGGSFDAAMVLFPDEHARPLQVASGEETGEGSADAAVKRVLLVVIDGTWKEAKKIARRNREHWEKAARDWEARGAGLHYICLDSEEGAADAATAPPKRSIYGDLRR</sequence>
<evidence type="ECO:0000256" key="6">
    <source>
        <dbReference type="ARBA" id="ARBA00048718"/>
    </source>
</evidence>
<gene>
    <name evidence="8" type="ORF">PHYSODRAFT_519650</name>
</gene>
<keyword evidence="9" id="KW-1185">Reference proteome</keyword>